<keyword evidence="1" id="KW-1133">Transmembrane helix</keyword>
<dbReference type="AlphaFoldDB" id="A0A812B1J8"/>
<evidence type="ECO:0000313" key="3">
    <source>
        <dbReference type="Proteomes" id="UP000597762"/>
    </source>
</evidence>
<keyword evidence="3" id="KW-1185">Reference proteome</keyword>
<gene>
    <name evidence="2" type="ORF">SPHA_8938</name>
</gene>
<evidence type="ECO:0000256" key="1">
    <source>
        <dbReference type="SAM" id="Phobius"/>
    </source>
</evidence>
<protein>
    <recommendedName>
        <fullName evidence="4">Transmembrane protein</fullName>
    </recommendedName>
</protein>
<proteinExistence type="predicted"/>
<keyword evidence="1" id="KW-0812">Transmembrane</keyword>
<comment type="caution">
    <text evidence="2">The sequence shown here is derived from an EMBL/GenBank/DDBJ whole genome shotgun (WGS) entry which is preliminary data.</text>
</comment>
<feature type="transmembrane region" description="Helical" evidence="1">
    <location>
        <begin position="199"/>
        <end position="218"/>
    </location>
</feature>
<evidence type="ECO:0008006" key="4">
    <source>
        <dbReference type="Google" id="ProtNLM"/>
    </source>
</evidence>
<organism evidence="2 3">
    <name type="scientific">Acanthosepion pharaonis</name>
    <name type="common">Pharaoh cuttlefish</name>
    <name type="synonym">Sepia pharaonis</name>
    <dbReference type="NCBI Taxonomy" id="158019"/>
    <lineage>
        <taxon>Eukaryota</taxon>
        <taxon>Metazoa</taxon>
        <taxon>Spiralia</taxon>
        <taxon>Lophotrochozoa</taxon>
        <taxon>Mollusca</taxon>
        <taxon>Cephalopoda</taxon>
        <taxon>Coleoidea</taxon>
        <taxon>Decapodiformes</taxon>
        <taxon>Sepiida</taxon>
        <taxon>Sepiina</taxon>
        <taxon>Sepiidae</taxon>
        <taxon>Acanthosepion</taxon>
    </lineage>
</organism>
<sequence length="239" mass="26998">MLFLSCRQMRLPFQFLYSFTCENDKDRRLFCFLPESRVGEILREHFTLPKRSRKVSLHISLLSALLFVLLSALLSVLLSALLSVLLSALLSVLLSALLSASLDTSLLQCLLRKTRSWSCLNPSPFRSLSNWAAATLPNRYHLPISCASHTSHVLSPHCSVLTPSIHLPLLSTTHFIATPPPFNLADSLQCPIRAFSRPVPTLACVLIYFFLHFFSLVYRRFGPPPIDIVFLCYHCCSDY</sequence>
<dbReference type="Proteomes" id="UP000597762">
    <property type="component" value="Unassembled WGS sequence"/>
</dbReference>
<feature type="transmembrane region" description="Helical" evidence="1">
    <location>
        <begin position="59"/>
        <end position="82"/>
    </location>
</feature>
<keyword evidence="1" id="KW-0472">Membrane</keyword>
<dbReference type="EMBL" id="CAHIKZ030000288">
    <property type="protein sequence ID" value="CAE1166549.1"/>
    <property type="molecule type" value="Genomic_DNA"/>
</dbReference>
<evidence type="ECO:0000313" key="2">
    <source>
        <dbReference type="EMBL" id="CAE1166549.1"/>
    </source>
</evidence>
<accession>A0A812B1J8</accession>
<reference evidence="2" key="1">
    <citation type="submission" date="2021-01" db="EMBL/GenBank/DDBJ databases">
        <authorList>
            <person name="Li R."/>
            <person name="Bekaert M."/>
        </authorList>
    </citation>
    <scope>NUCLEOTIDE SEQUENCE</scope>
    <source>
        <strain evidence="2">Farmed</strain>
    </source>
</reference>
<feature type="transmembrane region" description="Helical" evidence="1">
    <location>
        <begin position="88"/>
        <end position="111"/>
    </location>
</feature>
<name>A0A812B1J8_ACAPH</name>